<dbReference type="PANTHER" id="PTHR23404">
    <property type="entry name" value="MOLYBDOPTERIN SYNTHASE RELATED"/>
    <property type="match status" value="1"/>
</dbReference>
<dbReference type="InterPro" id="IPR003448">
    <property type="entry name" value="Mopterin_biosynth_MoaE"/>
</dbReference>
<evidence type="ECO:0000313" key="1">
    <source>
        <dbReference type="EMBL" id="QNE88717.1"/>
    </source>
</evidence>
<dbReference type="GO" id="GO:0006777">
    <property type="term" value="P:Mo-molybdopterin cofactor biosynthetic process"/>
    <property type="evidence" value="ECO:0007669"/>
    <property type="project" value="InterPro"/>
</dbReference>
<sequence>MSTKEHHSCGSAATDPAYVAEQTGVLLDALMTTAPLESLVDNAREQVVTDAMGALVVFDGIVRDHDGGARVLDLDYTAHPSADEEIKKVATSVLAAHPKVRLWCAHRTGLLRIGESAFVVMAAAAHRREAFEAASELADRVKAEVPIWKEQTRADGSAQWVGLE</sequence>
<name>A0A7G7CMA1_9CORY</name>
<reference evidence="1 2" key="1">
    <citation type="submission" date="2020-07" db="EMBL/GenBank/DDBJ databases">
        <title>Complete genome and description of Corynebacterium incognita strain Marseille-Q3630 sp. nov.</title>
        <authorList>
            <person name="Boxberger M."/>
        </authorList>
    </citation>
    <scope>NUCLEOTIDE SEQUENCE [LARGE SCALE GENOMIC DNA]</scope>
    <source>
        <strain evidence="1 2">Marseille-Q3630</strain>
    </source>
</reference>
<dbReference type="InterPro" id="IPR036563">
    <property type="entry name" value="MoaE_sf"/>
</dbReference>
<dbReference type="SUPFAM" id="SSF54690">
    <property type="entry name" value="Molybdopterin synthase subunit MoaE"/>
    <property type="match status" value="1"/>
</dbReference>
<organism evidence="1 2">
    <name type="scientific">Corynebacterium incognita</name>
    <dbReference type="NCBI Taxonomy" id="2754725"/>
    <lineage>
        <taxon>Bacteria</taxon>
        <taxon>Bacillati</taxon>
        <taxon>Actinomycetota</taxon>
        <taxon>Actinomycetes</taxon>
        <taxon>Mycobacteriales</taxon>
        <taxon>Corynebacteriaceae</taxon>
        <taxon>Corynebacterium</taxon>
    </lineage>
</organism>
<dbReference type="Proteomes" id="UP000515743">
    <property type="component" value="Chromosome"/>
</dbReference>
<accession>A0A7G7CMA1</accession>
<dbReference type="Pfam" id="PF02391">
    <property type="entry name" value="MoaE"/>
    <property type="match status" value="1"/>
</dbReference>
<protein>
    <submittedName>
        <fullName evidence="1">Molybdenum cofactor biosynthesis protein MoaE</fullName>
    </submittedName>
</protein>
<keyword evidence="2" id="KW-1185">Reference proteome</keyword>
<dbReference type="AlphaFoldDB" id="A0A7G7CMA1"/>
<dbReference type="RefSeq" id="WP_185175107.1">
    <property type="nucleotide sequence ID" value="NZ_CP059404.1"/>
</dbReference>
<evidence type="ECO:0000313" key="2">
    <source>
        <dbReference type="Proteomes" id="UP000515743"/>
    </source>
</evidence>
<proteinExistence type="predicted"/>
<dbReference type="EMBL" id="CP059404">
    <property type="protein sequence ID" value="QNE88717.1"/>
    <property type="molecule type" value="Genomic_DNA"/>
</dbReference>
<dbReference type="CDD" id="cd00756">
    <property type="entry name" value="MoaE"/>
    <property type="match status" value="1"/>
</dbReference>
<dbReference type="KEGG" id="cik:H0194_06315"/>
<gene>
    <name evidence="1" type="ORF">H0194_06315</name>
</gene>
<dbReference type="Gene3D" id="3.90.1170.40">
    <property type="entry name" value="Molybdopterin biosynthesis MoaE subunit"/>
    <property type="match status" value="1"/>
</dbReference>